<protein>
    <submittedName>
        <fullName evidence="1">Uncharacterized protein</fullName>
    </submittedName>
</protein>
<evidence type="ECO:0000313" key="1">
    <source>
        <dbReference type="EMBL" id="GAL86839.1"/>
    </source>
</evidence>
<accession>A0A098LK51</accession>
<reference evidence="1 2" key="1">
    <citation type="submission" date="2014-09" db="EMBL/GenBank/DDBJ databases">
        <title>Sporocytophaga myxococcoides PG-01 genome sequencing.</title>
        <authorList>
            <person name="Liu L."/>
            <person name="Gao P.J."/>
            <person name="Chen G.J."/>
            <person name="Wang L.S."/>
        </authorList>
    </citation>
    <scope>NUCLEOTIDE SEQUENCE [LARGE SCALE GENOMIC DNA]</scope>
    <source>
        <strain evidence="1 2">PG-01</strain>
    </source>
</reference>
<name>A0A098LK51_9BACT</name>
<comment type="caution">
    <text evidence="1">The sequence shown here is derived from an EMBL/GenBank/DDBJ whole genome shotgun (WGS) entry which is preliminary data.</text>
</comment>
<dbReference type="EMBL" id="BBLT01000009">
    <property type="protein sequence ID" value="GAL86839.1"/>
    <property type="molecule type" value="Genomic_DNA"/>
</dbReference>
<dbReference type="Proteomes" id="UP000030185">
    <property type="component" value="Unassembled WGS sequence"/>
</dbReference>
<sequence length="59" mass="6527">MLVLKKSAVEIGNPVINLHFFINPKIALHLITRRSGIRLRLCGGTTCQDYSGHIGLIKV</sequence>
<proteinExistence type="predicted"/>
<gene>
    <name evidence="1" type="ORF">MYP_4069</name>
</gene>
<evidence type="ECO:0000313" key="2">
    <source>
        <dbReference type="Proteomes" id="UP000030185"/>
    </source>
</evidence>
<dbReference type="AlphaFoldDB" id="A0A098LK51"/>
<dbReference type="STRING" id="153721.MYP_4069"/>
<keyword evidence="2" id="KW-1185">Reference proteome</keyword>
<organism evidence="1 2">
    <name type="scientific">Sporocytophaga myxococcoides</name>
    <dbReference type="NCBI Taxonomy" id="153721"/>
    <lineage>
        <taxon>Bacteria</taxon>
        <taxon>Pseudomonadati</taxon>
        <taxon>Bacteroidota</taxon>
        <taxon>Cytophagia</taxon>
        <taxon>Cytophagales</taxon>
        <taxon>Cytophagaceae</taxon>
        <taxon>Sporocytophaga</taxon>
    </lineage>
</organism>